<feature type="compositionally biased region" description="Polar residues" evidence="1">
    <location>
        <begin position="150"/>
        <end position="162"/>
    </location>
</feature>
<evidence type="ECO:0000313" key="3">
    <source>
        <dbReference type="EMBL" id="SHG36877.1"/>
    </source>
</evidence>
<keyword evidence="2" id="KW-0812">Transmembrane</keyword>
<dbReference type="Proteomes" id="UP000184020">
    <property type="component" value="Unassembled WGS sequence"/>
</dbReference>
<feature type="transmembrane region" description="Helical" evidence="2">
    <location>
        <begin position="12"/>
        <end position="31"/>
    </location>
</feature>
<reference evidence="4" key="1">
    <citation type="submission" date="2016-11" db="EMBL/GenBank/DDBJ databases">
        <authorList>
            <person name="Varghese N."/>
            <person name="Submissions S."/>
        </authorList>
    </citation>
    <scope>NUCLEOTIDE SEQUENCE [LARGE SCALE GENOMIC DNA]</scope>
    <source>
        <strain evidence="4">DSM 17659</strain>
    </source>
</reference>
<feature type="transmembrane region" description="Helical" evidence="2">
    <location>
        <begin position="112"/>
        <end position="132"/>
    </location>
</feature>
<name>A0A1M5J8G6_9FLAO</name>
<sequence length="170" mass="18429">MNDAHLHLVVNHFPIIGTIFALGILVVGLFLKNNSVKNTAYVLFIFSAIFALISMQTGEGAEEMVEDFPGIGKAIIHEHEELAEKLAIVIYLLGGISALGIILNVKNHAKAKFISVVVVLIAVPAIYLATLVGTSGGEIRHTEIRDNYLNTNVNAQESTPRNSESESKNH</sequence>
<evidence type="ECO:0000313" key="4">
    <source>
        <dbReference type="Proteomes" id="UP000184020"/>
    </source>
</evidence>
<dbReference type="EMBL" id="FQWF01000005">
    <property type="protein sequence ID" value="SHG36877.1"/>
    <property type="molecule type" value="Genomic_DNA"/>
</dbReference>
<feature type="transmembrane region" description="Helical" evidence="2">
    <location>
        <begin position="38"/>
        <end position="55"/>
    </location>
</feature>
<dbReference type="AlphaFoldDB" id="A0A1M5J8G6"/>
<proteinExistence type="predicted"/>
<evidence type="ECO:0000256" key="1">
    <source>
        <dbReference type="SAM" id="MobiDB-lite"/>
    </source>
</evidence>
<keyword evidence="2" id="KW-0472">Membrane</keyword>
<dbReference type="STRING" id="229205.SAMN05444372_10584"/>
<accession>A0A1M5J8G6</accession>
<keyword evidence="4" id="KW-1185">Reference proteome</keyword>
<dbReference type="RefSeq" id="WP_073018421.1">
    <property type="nucleotide sequence ID" value="NZ_FQWF01000005.1"/>
</dbReference>
<protein>
    <submittedName>
        <fullName evidence="3">Uncharacterized membrane protein</fullName>
    </submittedName>
</protein>
<gene>
    <name evidence="3" type="ORF">SAMN05444372_10584</name>
</gene>
<feature type="region of interest" description="Disordered" evidence="1">
    <location>
        <begin position="150"/>
        <end position="170"/>
    </location>
</feature>
<evidence type="ECO:0000256" key="2">
    <source>
        <dbReference type="SAM" id="Phobius"/>
    </source>
</evidence>
<keyword evidence="2" id="KW-1133">Transmembrane helix</keyword>
<feature type="transmembrane region" description="Helical" evidence="2">
    <location>
        <begin position="86"/>
        <end position="105"/>
    </location>
</feature>
<dbReference type="OrthoDB" id="853672at2"/>
<organism evidence="3 4">
    <name type="scientific">Flavobacterium micromati</name>
    <dbReference type="NCBI Taxonomy" id="229205"/>
    <lineage>
        <taxon>Bacteria</taxon>
        <taxon>Pseudomonadati</taxon>
        <taxon>Bacteroidota</taxon>
        <taxon>Flavobacteriia</taxon>
        <taxon>Flavobacteriales</taxon>
        <taxon>Flavobacteriaceae</taxon>
        <taxon>Flavobacterium</taxon>
    </lineage>
</organism>